<sequence length="106" mass="11918">ETKIAALEESLARIDEKTSNVSDDNQEKIISEMNDRSHRARNVILYKVPETGGNNVILKKEHDDTKIKTIISVAGLASDDLVTFFRLGKSSNNLRPIKLVLRNKDL</sequence>
<dbReference type="EMBL" id="GECZ01024944">
    <property type="protein sequence ID" value="JAS44825.1"/>
    <property type="molecule type" value="Transcribed_RNA"/>
</dbReference>
<accession>A0A1B6F3S5</accession>
<evidence type="ECO:0000313" key="1">
    <source>
        <dbReference type="EMBL" id="JAS44825.1"/>
    </source>
</evidence>
<reference evidence="1" key="1">
    <citation type="submission" date="2015-11" db="EMBL/GenBank/DDBJ databases">
        <title>De novo transcriptome assembly of four potential Pierce s Disease insect vectors from Arizona vineyards.</title>
        <authorList>
            <person name="Tassone E.E."/>
        </authorList>
    </citation>
    <scope>NUCLEOTIDE SEQUENCE</scope>
</reference>
<organism evidence="1">
    <name type="scientific">Cuerna arida</name>
    <dbReference type="NCBI Taxonomy" id="1464854"/>
    <lineage>
        <taxon>Eukaryota</taxon>
        <taxon>Metazoa</taxon>
        <taxon>Ecdysozoa</taxon>
        <taxon>Arthropoda</taxon>
        <taxon>Hexapoda</taxon>
        <taxon>Insecta</taxon>
        <taxon>Pterygota</taxon>
        <taxon>Neoptera</taxon>
        <taxon>Paraneoptera</taxon>
        <taxon>Hemiptera</taxon>
        <taxon>Auchenorrhyncha</taxon>
        <taxon>Membracoidea</taxon>
        <taxon>Cicadellidae</taxon>
        <taxon>Cicadellinae</taxon>
        <taxon>Proconiini</taxon>
        <taxon>Cuerna</taxon>
    </lineage>
</organism>
<gene>
    <name evidence="1" type="ORF">g.45744</name>
</gene>
<proteinExistence type="predicted"/>
<feature type="non-terminal residue" evidence="1">
    <location>
        <position position="106"/>
    </location>
</feature>
<name>A0A1B6F3S5_9HEMI</name>
<dbReference type="AlphaFoldDB" id="A0A1B6F3S5"/>
<protein>
    <submittedName>
        <fullName evidence="1">Uncharacterized protein</fullName>
    </submittedName>
</protein>
<feature type="non-terminal residue" evidence="1">
    <location>
        <position position="1"/>
    </location>
</feature>